<gene>
    <name evidence="2" type="ORF">ARB_07459</name>
</gene>
<dbReference type="Proteomes" id="UP000008866">
    <property type="component" value="Unassembled WGS sequence"/>
</dbReference>
<name>D4AT95_ARTBC</name>
<reference evidence="3" key="1">
    <citation type="journal article" date="2011" name="Genome Biol.">
        <title>Comparative and functional genomics provide insights into the pathogenicity of dermatophytic fungi.</title>
        <authorList>
            <person name="Burmester A."/>
            <person name="Shelest E."/>
            <person name="Gloeckner G."/>
            <person name="Heddergott C."/>
            <person name="Schindler S."/>
            <person name="Staib P."/>
            <person name="Heidel A."/>
            <person name="Felder M."/>
            <person name="Petzold A."/>
            <person name="Szafranski K."/>
            <person name="Feuermann M."/>
            <person name="Pedruzzi I."/>
            <person name="Priebe S."/>
            <person name="Groth M."/>
            <person name="Winkler R."/>
            <person name="Li W."/>
            <person name="Kniemeyer O."/>
            <person name="Schroeckh V."/>
            <person name="Hertweck C."/>
            <person name="Hube B."/>
            <person name="White T.C."/>
            <person name="Platzer M."/>
            <person name="Guthke R."/>
            <person name="Heitman J."/>
            <person name="Woestemeyer J."/>
            <person name="Zipfel P.F."/>
            <person name="Monod M."/>
            <person name="Brakhage A.A."/>
        </authorList>
    </citation>
    <scope>NUCLEOTIDE SEQUENCE [LARGE SCALE GENOMIC DNA]</scope>
    <source>
        <strain evidence="3">ATCC MYA-4681 / CBS 112371</strain>
    </source>
</reference>
<dbReference type="STRING" id="663331.D4AT95"/>
<dbReference type="RefSeq" id="XP_003014154.1">
    <property type="nucleotide sequence ID" value="XM_003014108.1"/>
</dbReference>
<protein>
    <submittedName>
        <fullName evidence="2">Uncharacterized protein</fullName>
    </submittedName>
</protein>
<keyword evidence="3" id="KW-1185">Reference proteome</keyword>
<accession>D4AT95</accession>
<evidence type="ECO:0000256" key="1">
    <source>
        <dbReference type="SAM" id="MobiDB-lite"/>
    </source>
</evidence>
<evidence type="ECO:0000313" key="2">
    <source>
        <dbReference type="EMBL" id="EFE33514.1"/>
    </source>
</evidence>
<comment type="caution">
    <text evidence="2">The sequence shown here is derived from an EMBL/GenBank/DDBJ whole genome shotgun (WGS) entry which is preliminary data.</text>
</comment>
<dbReference type="EMBL" id="ABSU01000009">
    <property type="protein sequence ID" value="EFE33514.1"/>
    <property type="molecule type" value="Genomic_DNA"/>
</dbReference>
<proteinExistence type="predicted"/>
<feature type="region of interest" description="Disordered" evidence="1">
    <location>
        <begin position="21"/>
        <end position="41"/>
    </location>
</feature>
<organism evidence="2 3">
    <name type="scientific">Arthroderma benhamiae (strain ATCC MYA-4681 / CBS 112371)</name>
    <name type="common">Trichophyton mentagrophytes</name>
    <dbReference type="NCBI Taxonomy" id="663331"/>
    <lineage>
        <taxon>Eukaryota</taxon>
        <taxon>Fungi</taxon>
        <taxon>Dikarya</taxon>
        <taxon>Ascomycota</taxon>
        <taxon>Pezizomycotina</taxon>
        <taxon>Eurotiomycetes</taxon>
        <taxon>Eurotiomycetidae</taxon>
        <taxon>Onygenales</taxon>
        <taxon>Arthrodermataceae</taxon>
        <taxon>Trichophyton</taxon>
    </lineage>
</organism>
<dbReference type="KEGG" id="abe:ARB_07459"/>
<evidence type="ECO:0000313" key="3">
    <source>
        <dbReference type="Proteomes" id="UP000008866"/>
    </source>
</evidence>
<dbReference type="GeneID" id="9521572"/>
<sequence length="96" mass="10758">MVSSSSQRNFRSLLSTFRSPSYKSAQIPEENDDFEGTPTKKAYREGSLLPNFEEFQRQPQIPNAEIDVFDDDTPLDAFGMAATAYQCCCYPDSGIS</sequence>
<dbReference type="AlphaFoldDB" id="D4AT95"/>
<dbReference type="HOGENOM" id="CLU_2359282_0_0_1"/>